<feature type="domain" description="CN hydrolase" evidence="2">
    <location>
        <begin position="1"/>
        <end position="125"/>
    </location>
</feature>
<dbReference type="AlphaFoldDB" id="A0A9Q1B434"/>
<comment type="caution">
    <text evidence="3">The sequence shown here is derived from an EMBL/GenBank/DDBJ whole genome shotgun (WGS) entry which is preliminary data.</text>
</comment>
<reference evidence="3" key="1">
    <citation type="journal article" date="2023" name="DNA Res.">
        <title>Chromosome-level genome assembly of Phrynocephalus forsythii using third-generation DNA sequencing and Hi-C analysis.</title>
        <authorList>
            <person name="Qi Y."/>
            <person name="Zhao W."/>
            <person name="Zhao Y."/>
            <person name="Niu C."/>
            <person name="Cao S."/>
            <person name="Zhang Y."/>
        </authorList>
    </citation>
    <scope>NUCLEOTIDE SEQUENCE</scope>
    <source>
        <tissue evidence="3">Muscle</tissue>
    </source>
</reference>
<dbReference type="Gene3D" id="3.60.110.10">
    <property type="entry name" value="Carbon-nitrogen hydrolase"/>
    <property type="match status" value="1"/>
</dbReference>
<dbReference type="Pfam" id="PF00795">
    <property type="entry name" value="CN_hydrolase"/>
    <property type="match status" value="1"/>
</dbReference>
<dbReference type="GO" id="GO:0033396">
    <property type="term" value="P:beta-alanine biosynthetic process via 3-ureidopropionate"/>
    <property type="evidence" value="ECO:0007669"/>
    <property type="project" value="TreeGrafter"/>
</dbReference>
<protein>
    <recommendedName>
        <fullName evidence="2">CN hydrolase domain-containing protein</fullName>
    </recommendedName>
</protein>
<evidence type="ECO:0000256" key="1">
    <source>
        <dbReference type="ARBA" id="ARBA00022801"/>
    </source>
</evidence>
<evidence type="ECO:0000313" key="4">
    <source>
        <dbReference type="Proteomes" id="UP001142489"/>
    </source>
</evidence>
<dbReference type="InterPro" id="IPR050345">
    <property type="entry name" value="Aliph_Amidase/BUP"/>
</dbReference>
<dbReference type="OrthoDB" id="412018at2759"/>
<dbReference type="InterPro" id="IPR003010">
    <property type="entry name" value="C-N_Hydrolase"/>
</dbReference>
<dbReference type="SUPFAM" id="SSF56317">
    <property type="entry name" value="Carbon-nitrogen hydrolase"/>
    <property type="match status" value="1"/>
</dbReference>
<dbReference type="InterPro" id="IPR036526">
    <property type="entry name" value="C-N_Hydrolase_sf"/>
</dbReference>
<sequence length="125" mass="14057">MVVVSLNSGSVLRKSRNNHILRIRVFNESTYYTEGDRGHLVFQTQFENIVVNTCYGHHHPLNWLLYSLNGAEIIFNPLATIGKLSESLCPIEARNATIANHCFTCVINWVGTEIYPNQFTSGDGS</sequence>
<evidence type="ECO:0000313" key="3">
    <source>
        <dbReference type="EMBL" id="KAJ7335297.1"/>
    </source>
</evidence>
<dbReference type="GO" id="GO:0003837">
    <property type="term" value="F:beta-ureidopropionase activity"/>
    <property type="evidence" value="ECO:0007669"/>
    <property type="project" value="TreeGrafter"/>
</dbReference>
<dbReference type="EMBL" id="JAPFRF010000004">
    <property type="protein sequence ID" value="KAJ7335297.1"/>
    <property type="molecule type" value="Genomic_DNA"/>
</dbReference>
<keyword evidence="4" id="KW-1185">Reference proteome</keyword>
<dbReference type="PROSITE" id="PS50263">
    <property type="entry name" value="CN_HYDROLASE"/>
    <property type="match status" value="1"/>
</dbReference>
<dbReference type="Proteomes" id="UP001142489">
    <property type="component" value="Unassembled WGS sequence"/>
</dbReference>
<name>A0A9Q1B434_9SAUR</name>
<dbReference type="PANTHER" id="PTHR43674:SF2">
    <property type="entry name" value="BETA-UREIDOPROPIONASE"/>
    <property type="match status" value="1"/>
</dbReference>
<organism evidence="3 4">
    <name type="scientific">Phrynocephalus forsythii</name>
    <dbReference type="NCBI Taxonomy" id="171643"/>
    <lineage>
        <taxon>Eukaryota</taxon>
        <taxon>Metazoa</taxon>
        <taxon>Chordata</taxon>
        <taxon>Craniata</taxon>
        <taxon>Vertebrata</taxon>
        <taxon>Euteleostomi</taxon>
        <taxon>Lepidosauria</taxon>
        <taxon>Squamata</taxon>
        <taxon>Bifurcata</taxon>
        <taxon>Unidentata</taxon>
        <taxon>Episquamata</taxon>
        <taxon>Toxicofera</taxon>
        <taxon>Iguania</taxon>
        <taxon>Acrodonta</taxon>
        <taxon>Agamidae</taxon>
        <taxon>Agaminae</taxon>
        <taxon>Phrynocephalus</taxon>
    </lineage>
</organism>
<accession>A0A9Q1B434</accession>
<gene>
    <name evidence="3" type="ORF">JRQ81_013238</name>
</gene>
<keyword evidence="1" id="KW-0378">Hydrolase</keyword>
<proteinExistence type="predicted"/>
<evidence type="ECO:0000259" key="2">
    <source>
        <dbReference type="PROSITE" id="PS50263"/>
    </source>
</evidence>
<dbReference type="PANTHER" id="PTHR43674">
    <property type="entry name" value="NITRILASE C965.09-RELATED"/>
    <property type="match status" value="1"/>
</dbReference>